<evidence type="ECO:0000313" key="1">
    <source>
        <dbReference type="EMBL" id="CEG61773.1"/>
    </source>
</evidence>
<organism evidence="1 2">
    <name type="scientific">Legionella micdadei</name>
    <name type="common">Tatlockia micdadei</name>
    <dbReference type="NCBI Taxonomy" id="451"/>
    <lineage>
        <taxon>Bacteria</taxon>
        <taxon>Pseudomonadati</taxon>
        <taxon>Pseudomonadota</taxon>
        <taxon>Gammaproteobacteria</taxon>
        <taxon>Legionellales</taxon>
        <taxon>Legionellaceae</taxon>
        <taxon>Legionella</taxon>
    </lineage>
</organism>
<proteinExistence type="predicted"/>
<dbReference type="EMBL" id="LN614830">
    <property type="protein sequence ID" value="CEG61773.1"/>
    <property type="molecule type" value="Genomic_DNA"/>
</dbReference>
<dbReference type="KEGG" id="tmc:LMI_2510"/>
<reference evidence="2" key="1">
    <citation type="submission" date="2014-09" db="EMBL/GenBank/DDBJ databases">
        <authorList>
            <person name="Gomez-Valero L."/>
        </authorList>
    </citation>
    <scope>NUCLEOTIDE SEQUENCE [LARGE SCALE GENOMIC DNA]</scope>
    <source>
        <strain evidence="2">ATCC33218</strain>
    </source>
</reference>
<dbReference type="AlphaFoldDB" id="A0A098GH09"/>
<dbReference type="Proteomes" id="UP000032414">
    <property type="component" value="Chromosome I"/>
</dbReference>
<sequence length="65" mass="7145">MIFNGGILMGSSYLPGDSSLTPGTTSHFNGRAVSSNLTIRHVYEKFNNLFPYARNDVTFLKGQTC</sequence>
<evidence type="ECO:0000313" key="2">
    <source>
        <dbReference type="Proteomes" id="UP000032414"/>
    </source>
</evidence>
<protein>
    <submittedName>
        <fullName evidence="1">Uncharacterized protein</fullName>
    </submittedName>
</protein>
<accession>A0A098GH09</accession>
<name>A0A098GH09_LEGMI</name>
<gene>
    <name evidence="1" type="ORF">LMI_2510</name>
</gene>
<dbReference type="HOGENOM" id="CLU_2848352_0_0_6"/>